<dbReference type="PANTHER" id="PTHR19316:SF18">
    <property type="entry name" value="HSP70-BINDING PROTEIN 1"/>
    <property type="match status" value="1"/>
</dbReference>
<accession>A0A4D9CZL3</accession>
<feature type="signal peptide" evidence="1">
    <location>
        <begin position="1"/>
        <end position="34"/>
    </location>
</feature>
<name>A0A4D9CZL3_9STRA</name>
<keyword evidence="3" id="KW-1185">Reference proteome</keyword>
<dbReference type="InterPro" id="IPR016024">
    <property type="entry name" value="ARM-type_fold"/>
</dbReference>
<dbReference type="Gene3D" id="1.25.10.10">
    <property type="entry name" value="Leucine-rich Repeat Variant"/>
    <property type="match status" value="1"/>
</dbReference>
<evidence type="ECO:0008006" key="4">
    <source>
        <dbReference type="Google" id="ProtNLM"/>
    </source>
</evidence>
<dbReference type="InterPro" id="IPR011989">
    <property type="entry name" value="ARM-like"/>
</dbReference>
<dbReference type="GO" id="GO:0005783">
    <property type="term" value="C:endoplasmic reticulum"/>
    <property type="evidence" value="ECO:0007669"/>
    <property type="project" value="TreeGrafter"/>
</dbReference>
<dbReference type="AlphaFoldDB" id="A0A4D9CZL3"/>
<proteinExistence type="predicted"/>
<reference evidence="2 3" key="1">
    <citation type="submission" date="2019-01" db="EMBL/GenBank/DDBJ databases">
        <title>Nuclear Genome Assembly of the Microalgal Biofuel strain Nannochloropsis salina CCMP1776.</title>
        <authorList>
            <person name="Hovde B."/>
        </authorList>
    </citation>
    <scope>NUCLEOTIDE SEQUENCE [LARGE SCALE GENOMIC DNA]</scope>
    <source>
        <strain evidence="2 3">CCMP1776</strain>
    </source>
</reference>
<organism evidence="2 3">
    <name type="scientific">Nannochloropsis salina CCMP1776</name>
    <dbReference type="NCBI Taxonomy" id="1027361"/>
    <lineage>
        <taxon>Eukaryota</taxon>
        <taxon>Sar</taxon>
        <taxon>Stramenopiles</taxon>
        <taxon>Ochrophyta</taxon>
        <taxon>Eustigmatophyceae</taxon>
        <taxon>Eustigmatales</taxon>
        <taxon>Monodopsidaceae</taxon>
        <taxon>Microchloropsis</taxon>
        <taxon>Microchloropsis salina</taxon>
    </lineage>
</organism>
<sequence>MKPHPPLRKVTPGQRPSFLLCSISLLVFLIVSFAVEQPAAKTSPQEEEIVFVATTEWQAIPPGASVPPGLHVKLDLSTGERLGKLMDGPERQALRPAGQRKEESALQATDVAGLKRNKTDAKGILDSVVIKNTPEETLEVSQGPPLSRRGTMLKVLSDLPPQERASMGIDSLLASRPQAGEALGEEGVEGEEREEERAFWKQVETLWAERQDLLLQAYENMLKPAEELGRLIGVLKEGGEEEVVRALMELEDWLSDVDMAQDFYTLGGWPLLVSKLGREGGREGGREVQWRAAWVVGNAVKNDRRFQEWVLEGGKEGGASALTRLLTICREGGTEAGGEGEDEEELLRKAVYAVTSAARGNPAVQAKLVEEGGLEVLGHLLHSSVPPSPGFSHQRKGQRRALCLKLIAFAQDLALEAKQAVAAALEVAEARHPPSVPPSLPPSLLAGVTSPAWCEGNLGLLEEVVEGEGGRGARALEGVLEAMQLLHVDCVRQGRWEEGGREVERLLRRAREVVDEEDWKEGVDREYWEDLVNLIEALLEETREGGRAGGRGEL</sequence>
<dbReference type="EMBL" id="SDOX01000021">
    <property type="protein sequence ID" value="TFJ84024.1"/>
    <property type="molecule type" value="Genomic_DNA"/>
</dbReference>
<dbReference type="OrthoDB" id="195523at2759"/>
<dbReference type="GO" id="GO:0000774">
    <property type="term" value="F:adenyl-nucleotide exchange factor activity"/>
    <property type="evidence" value="ECO:0007669"/>
    <property type="project" value="TreeGrafter"/>
</dbReference>
<feature type="chain" id="PRO_5020034752" description="Nucleotide exchange factor Fes1 domain-containing protein" evidence="1">
    <location>
        <begin position="35"/>
        <end position="554"/>
    </location>
</feature>
<evidence type="ECO:0000256" key="1">
    <source>
        <dbReference type="SAM" id="SignalP"/>
    </source>
</evidence>
<dbReference type="SUPFAM" id="SSF48371">
    <property type="entry name" value="ARM repeat"/>
    <property type="match status" value="1"/>
</dbReference>
<protein>
    <recommendedName>
        <fullName evidence="4">Nucleotide exchange factor Fes1 domain-containing protein</fullName>
    </recommendedName>
</protein>
<dbReference type="Proteomes" id="UP000355283">
    <property type="component" value="Unassembled WGS sequence"/>
</dbReference>
<comment type="caution">
    <text evidence="2">The sequence shown here is derived from an EMBL/GenBank/DDBJ whole genome shotgun (WGS) entry which is preliminary data.</text>
</comment>
<keyword evidence="1" id="KW-0732">Signal</keyword>
<dbReference type="InterPro" id="IPR050693">
    <property type="entry name" value="Hsp70_NEF-Inhibitors"/>
</dbReference>
<dbReference type="PANTHER" id="PTHR19316">
    <property type="entry name" value="PROTEIN FOLDING REGULATOR"/>
    <property type="match status" value="1"/>
</dbReference>
<evidence type="ECO:0000313" key="3">
    <source>
        <dbReference type="Proteomes" id="UP000355283"/>
    </source>
</evidence>
<evidence type="ECO:0000313" key="2">
    <source>
        <dbReference type="EMBL" id="TFJ84024.1"/>
    </source>
</evidence>
<gene>
    <name evidence="2" type="ORF">NSK_005119</name>
</gene>